<reference evidence="5" key="2">
    <citation type="submission" date="2020-09" db="EMBL/GenBank/DDBJ databases">
        <authorList>
            <person name="Sun Q."/>
            <person name="Zhou Y."/>
        </authorList>
    </citation>
    <scope>NUCLEOTIDE SEQUENCE</scope>
    <source>
        <strain evidence="5">CGMCC 1.15762</strain>
    </source>
</reference>
<dbReference type="InterPro" id="IPR018490">
    <property type="entry name" value="cNMP-bd_dom_sf"/>
</dbReference>
<dbReference type="InterPro" id="IPR036390">
    <property type="entry name" value="WH_DNA-bd_sf"/>
</dbReference>
<name>A0A8J2ZGQ4_9RHOB</name>
<dbReference type="Proteomes" id="UP000617145">
    <property type="component" value="Unassembled WGS sequence"/>
</dbReference>
<organism evidence="5 6">
    <name type="scientific">Salipiger pallidus</name>
    <dbReference type="NCBI Taxonomy" id="1775170"/>
    <lineage>
        <taxon>Bacteria</taxon>
        <taxon>Pseudomonadati</taxon>
        <taxon>Pseudomonadota</taxon>
        <taxon>Alphaproteobacteria</taxon>
        <taxon>Rhodobacterales</taxon>
        <taxon>Roseobacteraceae</taxon>
        <taxon>Salipiger</taxon>
    </lineage>
</organism>
<keyword evidence="1" id="KW-0805">Transcription regulation</keyword>
<evidence type="ECO:0000259" key="4">
    <source>
        <dbReference type="PROSITE" id="PS51063"/>
    </source>
</evidence>
<evidence type="ECO:0000256" key="1">
    <source>
        <dbReference type="ARBA" id="ARBA00023015"/>
    </source>
</evidence>
<evidence type="ECO:0000313" key="6">
    <source>
        <dbReference type="Proteomes" id="UP000617145"/>
    </source>
</evidence>
<dbReference type="AlphaFoldDB" id="A0A8J2ZGQ4"/>
<dbReference type="CDD" id="cd00038">
    <property type="entry name" value="CAP_ED"/>
    <property type="match status" value="1"/>
</dbReference>
<gene>
    <name evidence="5" type="ORF">GCM10011415_05470</name>
</gene>
<dbReference type="SUPFAM" id="SSF46785">
    <property type="entry name" value="Winged helix' DNA-binding domain"/>
    <property type="match status" value="1"/>
</dbReference>
<dbReference type="GO" id="GO:0006355">
    <property type="term" value="P:regulation of DNA-templated transcription"/>
    <property type="evidence" value="ECO:0007669"/>
    <property type="project" value="InterPro"/>
</dbReference>
<keyword evidence="3" id="KW-0804">Transcription</keyword>
<dbReference type="SUPFAM" id="SSF51206">
    <property type="entry name" value="cAMP-binding domain-like"/>
    <property type="match status" value="1"/>
</dbReference>
<sequence length="231" mass="25655">MQLEKHRAWDAVDRGWMAQRSAPFREAVRSELTVAKYDSNSFLHHIGDDPGGIYAVIEGSFGVYGESRAEGIALGHIFRPGSWFGQGPANSGQSRYLAFRTMEPSVVGLLSLESIVRINRALPDASREFMSLSEYNQMILARVVTDLLIRKSDLRIASVLLRILGDDPQDDPCAGPPCTITQTELSEMANVSRHTANSVLRRFAEQGWVELGYGRITLRHPAALHAFVSDR</sequence>
<accession>A0A8J2ZGQ4</accession>
<dbReference type="Pfam" id="PF13545">
    <property type="entry name" value="HTH_Crp_2"/>
    <property type="match status" value="1"/>
</dbReference>
<dbReference type="InterPro" id="IPR014710">
    <property type="entry name" value="RmlC-like_jellyroll"/>
</dbReference>
<comment type="caution">
    <text evidence="5">The sequence shown here is derived from an EMBL/GenBank/DDBJ whole genome shotgun (WGS) entry which is preliminary data.</text>
</comment>
<keyword evidence="2" id="KW-0238">DNA-binding</keyword>
<dbReference type="InterPro" id="IPR036388">
    <property type="entry name" value="WH-like_DNA-bd_sf"/>
</dbReference>
<protein>
    <recommendedName>
        <fullName evidence="4">HTH crp-type domain-containing protein</fullName>
    </recommendedName>
</protein>
<evidence type="ECO:0000256" key="3">
    <source>
        <dbReference type="ARBA" id="ARBA00023163"/>
    </source>
</evidence>
<proteinExistence type="predicted"/>
<dbReference type="Gene3D" id="2.60.120.10">
    <property type="entry name" value="Jelly Rolls"/>
    <property type="match status" value="1"/>
</dbReference>
<keyword evidence="6" id="KW-1185">Reference proteome</keyword>
<dbReference type="InterPro" id="IPR000595">
    <property type="entry name" value="cNMP-bd_dom"/>
</dbReference>
<dbReference type="Pfam" id="PF00027">
    <property type="entry name" value="cNMP_binding"/>
    <property type="match status" value="1"/>
</dbReference>
<dbReference type="InterPro" id="IPR012318">
    <property type="entry name" value="HTH_CRP"/>
</dbReference>
<dbReference type="PROSITE" id="PS51063">
    <property type="entry name" value="HTH_CRP_2"/>
    <property type="match status" value="1"/>
</dbReference>
<dbReference type="RefSeq" id="WP_188788550.1">
    <property type="nucleotide sequence ID" value="NZ_BMJV01000001.1"/>
</dbReference>
<feature type="domain" description="HTH crp-type" evidence="4">
    <location>
        <begin position="150"/>
        <end position="222"/>
    </location>
</feature>
<dbReference type="Gene3D" id="1.10.10.10">
    <property type="entry name" value="Winged helix-like DNA-binding domain superfamily/Winged helix DNA-binding domain"/>
    <property type="match status" value="1"/>
</dbReference>
<dbReference type="GO" id="GO:0003677">
    <property type="term" value="F:DNA binding"/>
    <property type="evidence" value="ECO:0007669"/>
    <property type="project" value="UniProtKB-KW"/>
</dbReference>
<evidence type="ECO:0000313" key="5">
    <source>
        <dbReference type="EMBL" id="GGG62141.1"/>
    </source>
</evidence>
<evidence type="ECO:0000256" key="2">
    <source>
        <dbReference type="ARBA" id="ARBA00023125"/>
    </source>
</evidence>
<dbReference type="EMBL" id="BMJV01000001">
    <property type="protein sequence ID" value="GGG62141.1"/>
    <property type="molecule type" value="Genomic_DNA"/>
</dbReference>
<reference evidence="5" key="1">
    <citation type="journal article" date="2014" name="Int. J. Syst. Evol. Microbiol.">
        <title>Complete genome sequence of Corynebacterium casei LMG S-19264T (=DSM 44701T), isolated from a smear-ripened cheese.</title>
        <authorList>
            <consortium name="US DOE Joint Genome Institute (JGI-PGF)"/>
            <person name="Walter F."/>
            <person name="Albersmeier A."/>
            <person name="Kalinowski J."/>
            <person name="Ruckert C."/>
        </authorList>
    </citation>
    <scope>NUCLEOTIDE SEQUENCE</scope>
    <source>
        <strain evidence="5">CGMCC 1.15762</strain>
    </source>
</reference>